<keyword evidence="1" id="KW-0808">Transferase</keyword>
<evidence type="ECO:0000256" key="1">
    <source>
        <dbReference type="ARBA" id="ARBA00022679"/>
    </source>
</evidence>
<dbReference type="Proteomes" id="UP001497623">
    <property type="component" value="Unassembled WGS sequence"/>
</dbReference>
<dbReference type="CDD" id="cd04301">
    <property type="entry name" value="NAT_SF"/>
    <property type="match status" value="1"/>
</dbReference>
<comment type="caution">
    <text evidence="4">The sequence shown here is derived from an EMBL/GenBank/DDBJ whole genome shotgun (WGS) entry which is preliminary data.</text>
</comment>
<dbReference type="AlphaFoldDB" id="A0AAV2S320"/>
<reference evidence="4 5" key="1">
    <citation type="submission" date="2024-05" db="EMBL/GenBank/DDBJ databases">
        <authorList>
            <person name="Wallberg A."/>
        </authorList>
    </citation>
    <scope>NUCLEOTIDE SEQUENCE [LARGE SCALE GENOMIC DNA]</scope>
</reference>
<dbReference type="EMBL" id="CAXKWB010041018">
    <property type="protein sequence ID" value="CAL4155996.1"/>
    <property type="molecule type" value="Genomic_DNA"/>
</dbReference>
<feature type="region of interest" description="Disordered" evidence="2">
    <location>
        <begin position="127"/>
        <end position="147"/>
    </location>
</feature>
<dbReference type="Gene3D" id="3.40.630.30">
    <property type="match status" value="1"/>
</dbReference>
<accession>A0AAV2S320</accession>
<evidence type="ECO:0000259" key="3">
    <source>
        <dbReference type="PROSITE" id="PS51186"/>
    </source>
</evidence>
<dbReference type="GO" id="GO:0008080">
    <property type="term" value="F:N-acetyltransferase activity"/>
    <property type="evidence" value="ECO:0007669"/>
    <property type="project" value="InterPro"/>
</dbReference>
<evidence type="ECO:0000256" key="2">
    <source>
        <dbReference type="SAM" id="MobiDB-lite"/>
    </source>
</evidence>
<dbReference type="Pfam" id="PF00583">
    <property type="entry name" value="Acetyltransf_1"/>
    <property type="match status" value="1"/>
</dbReference>
<feature type="compositionally biased region" description="Basic and acidic residues" evidence="2">
    <location>
        <begin position="137"/>
        <end position="147"/>
    </location>
</feature>
<sequence length="147" mass="17764">VEYQFMNEELFIKKEPDVKDLKRRVVGTVAITKSMHNLNNAWIRRMAVRKEYHRRGIASNMLEEVINFCLEHNYDGIELVTTECHHKARELYYKRGFEANHTYYKSYFNVRQPMYQFQMNLKKIKEATSSQEESEDDQSRLEDIKFI</sequence>
<evidence type="ECO:0000313" key="4">
    <source>
        <dbReference type="EMBL" id="CAL4155996.1"/>
    </source>
</evidence>
<dbReference type="PANTHER" id="PTHR13947:SF37">
    <property type="entry name" value="LD18367P"/>
    <property type="match status" value="1"/>
</dbReference>
<evidence type="ECO:0000313" key="5">
    <source>
        <dbReference type="Proteomes" id="UP001497623"/>
    </source>
</evidence>
<dbReference type="PROSITE" id="PS51186">
    <property type="entry name" value="GNAT"/>
    <property type="match status" value="1"/>
</dbReference>
<feature type="non-terminal residue" evidence="4">
    <location>
        <position position="1"/>
    </location>
</feature>
<gene>
    <name evidence="4" type="ORF">MNOR_LOCUS31593</name>
</gene>
<name>A0AAV2S320_MEGNR</name>
<protein>
    <recommendedName>
        <fullName evidence="3">N-acetyltransferase domain-containing protein</fullName>
    </recommendedName>
</protein>
<keyword evidence="5" id="KW-1185">Reference proteome</keyword>
<feature type="domain" description="N-acetyltransferase" evidence="3">
    <location>
        <begin position="1"/>
        <end position="122"/>
    </location>
</feature>
<proteinExistence type="predicted"/>
<dbReference type="SUPFAM" id="SSF55729">
    <property type="entry name" value="Acyl-CoA N-acyltransferases (Nat)"/>
    <property type="match status" value="1"/>
</dbReference>
<organism evidence="4 5">
    <name type="scientific">Meganyctiphanes norvegica</name>
    <name type="common">Northern krill</name>
    <name type="synonym">Thysanopoda norvegica</name>
    <dbReference type="NCBI Taxonomy" id="48144"/>
    <lineage>
        <taxon>Eukaryota</taxon>
        <taxon>Metazoa</taxon>
        <taxon>Ecdysozoa</taxon>
        <taxon>Arthropoda</taxon>
        <taxon>Crustacea</taxon>
        <taxon>Multicrustacea</taxon>
        <taxon>Malacostraca</taxon>
        <taxon>Eumalacostraca</taxon>
        <taxon>Eucarida</taxon>
        <taxon>Euphausiacea</taxon>
        <taxon>Euphausiidae</taxon>
        <taxon>Meganyctiphanes</taxon>
    </lineage>
</organism>
<dbReference type="InterPro" id="IPR050769">
    <property type="entry name" value="NAT_camello-type"/>
</dbReference>
<dbReference type="PANTHER" id="PTHR13947">
    <property type="entry name" value="GNAT FAMILY N-ACETYLTRANSFERASE"/>
    <property type="match status" value="1"/>
</dbReference>
<dbReference type="InterPro" id="IPR016181">
    <property type="entry name" value="Acyl_CoA_acyltransferase"/>
</dbReference>
<dbReference type="InterPro" id="IPR000182">
    <property type="entry name" value="GNAT_dom"/>
</dbReference>